<sequence>MRCVLLFLVLSIVFCGDVNIHKVVEGMTGWSEADAKTLDSIADEFTKNGQFEKAKYDERLKYSYHALYQKVTKFRETLQKISNENKAAFGFIDSVLTYAVQTRYGQIQEDEASKKVKKDWDNLAKDVRNYLMSNFEPLKQISHFVGKF</sequence>
<name>A0AAN8IQT8_TRICO</name>
<keyword evidence="1" id="KW-0732">Signal</keyword>
<accession>A0AAN8IQT8</accession>
<comment type="caution">
    <text evidence="3">The sequence shown here is derived from an EMBL/GenBank/DDBJ whole genome shotgun (WGS) entry which is preliminary data.</text>
</comment>
<feature type="chain" id="PRO_5044710905" evidence="1">
    <location>
        <begin position="16"/>
        <end position="148"/>
    </location>
</feature>
<evidence type="ECO:0000313" key="3">
    <source>
        <dbReference type="EMBL" id="KAK5982516.1"/>
    </source>
</evidence>
<protein>
    <submittedName>
        <fullName evidence="3">Uncharacterized protein</fullName>
    </submittedName>
</protein>
<dbReference type="Proteomes" id="UP001331761">
    <property type="component" value="Unassembled WGS sequence"/>
</dbReference>
<evidence type="ECO:0000256" key="1">
    <source>
        <dbReference type="SAM" id="SignalP"/>
    </source>
</evidence>
<organism evidence="3 4">
    <name type="scientific">Trichostrongylus colubriformis</name>
    <name type="common">Black scour worm</name>
    <dbReference type="NCBI Taxonomy" id="6319"/>
    <lineage>
        <taxon>Eukaryota</taxon>
        <taxon>Metazoa</taxon>
        <taxon>Ecdysozoa</taxon>
        <taxon>Nematoda</taxon>
        <taxon>Chromadorea</taxon>
        <taxon>Rhabditida</taxon>
        <taxon>Rhabditina</taxon>
        <taxon>Rhabditomorpha</taxon>
        <taxon>Strongyloidea</taxon>
        <taxon>Trichostrongylidae</taxon>
        <taxon>Trichostrongylus</taxon>
    </lineage>
</organism>
<gene>
    <name evidence="3" type="ORF">GCK32_017441</name>
    <name evidence="2" type="ORF">GCK32_017710</name>
</gene>
<reference evidence="3 4" key="1">
    <citation type="submission" date="2019-10" db="EMBL/GenBank/DDBJ databases">
        <title>Assembly and Annotation for the nematode Trichostrongylus colubriformis.</title>
        <authorList>
            <person name="Martin J."/>
        </authorList>
    </citation>
    <scope>NUCLEOTIDE SEQUENCE [LARGE SCALE GENOMIC DNA]</scope>
    <source>
        <strain evidence="3">G859</strain>
        <tissue evidence="3">Whole worm</tissue>
    </source>
</reference>
<dbReference type="EMBL" id="WIXE01005030">
    <property type="protein sequence ID" value="KAK5982516.1"/>
    <property type="molecule type" value="Genomic_DNA"/>
</dbReference>
<feature type="signal peptide" evidence="1">
    <location>
        <begin position="1"/>
        <end position="15"/>
    </location>
</feature>
<dbReference type="EMBL" id="WIXE01006278">
    <property type="protein sequence ID" value="KAK5981432.1"/>
    <property type="molecule type" value="Genomic_DNA"/>
</dbReference>
<keyword evidence="4" id="KW-1185">Reference proteome</keyword>
<proteinExistence type="predicted"/>
<dbReference type="Gene3D" id="1.20.120.1100">
    <property type="match status" value="1"/>
</dbReference>
<dbReference type="AlphaFoldDB" id="A0AAN8IQT8"/>
<evidence type="ECO:0000313" key="2">
    <source>
        <dbReference type="EMBL" id="KAK5981432.1"/>
    </source>
</evidence>
<evidence type="ECO:0000313" key="4">
    <source>
        <dbReference type="Proteomes" id="UP001331761"/>
    </source>
</evidence>